<keyword evidence="1" id="KW-1133">Transmembrane helix</keyword>
<dbReference type="EMBL" id="UINC01018017">
    <property type="protein sequence ID" value="SVA75280.1"/>
    <property type="molecule type" value="Genomic_DNA"/>
</dbReference>
<evidence type="ECO:0000313" key="2">
    <source>
        <dbReference type="EMBL" id="SVA75280.1"/>
    </source>
</evidence>
<feature type="transmembrane region" description="Helical" evidence="1">
    <location>
        <begin position="161"/>
        <end position="180"/>
    </location>
</feature>
<sequence>MPKNVDILFSFDPEKGEAGQAPHAGLRAKLIIPDPELIGKKATFTIKRHVQVNDSRPVHDTEEMFKHKFTVRGGKVTVPIPHHVLKDHPFQYDGEQIEIKCFGELVINDKLIRKDTSVQKDLPVEALKKPEVLSNTNELIEPKDIFSFSKNLMAIPTHNKIATLGLLVVGLVVIVVNMLIGYHDQFSPEHATYFYSHFDSDGDRSTPLGKALGGCGAIGAAIWFAIRRQLRKYMTFGLKPISKSVTRQSEHAVSDLFYGVSRTDLKDVTLRIVACNMEKGQYVRGSGSNQRTVSFSTPVRGVLLYSKKVTLIPKNHSVENHFRDSMSFEPIFKVLYPPNEVSKSHGLFIYWEIQLIHNDFVDQELVGDTARFRREDFFTA</sequence>
<keyword evidence="1" id="KW-0812">Transmembrane</keyword>
<organism evidence="2">
    <name type="scientific">marine metagenome</name>
    <dbReference type="NCBI Taxonomy" id="408172"/>
    <lineage>
        <taxon>unclassified sequences</taxon>
        <taxon>metagenomes</taxon>
        <taxon>ecological metagenomes</taxon>
    </lineage>
</organism>
<evidence type="ECO:0000256" key="1">
    <source>
        <dbReference type="SAM" id="Phobius"/>
    </source>
</evidence>
<proteinExistence type="predicted"/>
<feature type="transmembrane region" description="Helical" evidence="1">
    <location>
        <begin position="208"/>
        <end position="226"/>
    </location>
</feature>
<keyword evidence="1" id="KW-0472">Membrane</keyword>
<name>A0A381YEG2_9ZZZZ</name>
<dbReference type="AlphaFoldDB" id="A0A381YEG2"/>
<accession>A0A381YEG2</accession>
<protein>
    <submittedName>
        <fullName evidence="2">Uncharacterized protein</fullName>
    </submittedName>
</protein>
<reference evidence="2" key="1">
    <citation type="submission" date="2018-05" db="EMBL/GenBank/DDBJ databases">
        <authorList>
            <person name="Lanie J.A."/>
            <person name="Ng W.-L."/>
            <person name="Kazmierczak K.M."/>
            <person name="Andrzejewski T.M."/>
            <person name="Davidsen T.M."/>
            <person name="Wayne K.J."/>
            <person name="Tettelin H."/>
            <person name="Glass J.I."/>
            <person name="Rusch D."/>
            <person name="Podicherti R."/>
            <person name="Tsui H.-C.T."/>
            <person name="Winkler M.E."/>
        </authorList>
    </citation>
    <scope>NUCLEOTIDE SEQUENCE</scope>
</reference>
<gene>
    <name evidence="2" type="ORF">METZ01_LOCUS128134</name>
</gene>